<dbReference type="InterPro" id="IPR036397">
    <property type="entry name" value="RNaseH_sf"/>
</dbReference>
<comment type="caution">
    <text evidence="1">The sequence shown here is derived from an EMBL/GenBank/DDBJ whole genome shotgun (WGS) entry which is preliminary data.</text>
</comment>
<proteinExistence type="predicted"/>
<reference evidence="1 2" key="1">
    <citation type="journal article" date="2019" name="Sci. Rep.">
        <title>Orb-weaving spider Araneus ventricosus genome elucidates the spidroin gene catalogue.</title>
        <authorList>
            <person name="Kono N."/>
            <person name="Nakamura H."/>
            <person name="Ohtoshi R."/>
            <person name="Moran D.A.P."/>
            <person name="Shinohara A."/>
            <person name="Yoshida Y."/>
            <person name="Fujiwara M."/>
            <person name="Mori M."/>
            <person name="Tomita M."/>
            <person name="Arakawa K."/>
        </authorList>
    </citation>
    <scope>NUCLEOTIDE SEQUENCE [LARGE SCALE GENOMIC DNA]</scope>
</reference>
<evidence type="ECO:0000313" key="2">
    <source>
        <dbReference type="Proteomes" id="UP000499080"/>
    </source>
</evidence>
<keyword evidence="2" id="KW-1185">Reference proteome</keyword>
<evidence type="ECO:0008006" key="3">
    <source>
        <dbReference type="Google" id="ProtNLM"/>
    </source>
</evidence>
<dbReference type="PANTHER" id="PTHR47326">
    <property type="entry name" value="TRANSPOSABLE ELEMENT TC3 TRANSPOSASE-LIKE PROTEIN"/>
    <property type="match status" value="1"/>
</dbReference>
<protein>
    <recommendedName>
        <fullName evidence="3">Transposable element Tc3 transposase</fullName>
    </recommendedName>
</protein>
<evidence type="ECO:0000313" key="1">
    <source>
        <dbReference type="EMBL" id="GBM71996.1"/>
    </source>
</evidence>
<dbReference type="Proteomes" id="UP000499080">
    <property type="component" value="Unassembled WGS sequence"/>
</dbReference>
<name>A0A4Y2I492_ARAVE</name>
<dbReference type="PANTHER" id="PTHR47326:SF1">
    <property type="entry name" value="HTH PSQ-TYPE DOMAIN-CONTAINING PROTEIN"/>
    <property type="match status" value="1"/>
</dbReference>
<gene>
    <name evidence="1" type="ORF">AVEN_167732_1</name>
</gene>
<dbReference type="AlphaFoldDB" id="A0A4Y2I492"/>
<accession>A0A4Y2I492</accession>
<dbReference type="GO" id="GO:0003676">
    <property type="term" value="F:nucleic acid binding"/>
    <property type="evidence" value="ECO:0007669"/>
    <property type="project" value="InterPro"/>
</dbReference>
<dbReference type="Gene3D" id="3.30.420.10">
    <property type="entry name" value="Ribonuclease H-like superfamily/Ribonuclease H"/>
    <property type="match status" value="1"/>
</dbReference>
<dbReference type="EMBL" id="BGPR01002349">
    <property type="protein sequence ID" value="GBM71996.1"/>
    <property type="molecule type" value="Genomic_DNA"/>
</dbReference>
<organism evidence="1 2">
    <name type="scientific">Araneus ventricosus</name>
    <name type="common">Orbweaver spider</name>
    <name type="synonym">Epeira ventricosa</name>
    <dbReference type="NCBI Taxonomy" id="182803"/>
    <lineage>
        <taxon>Eukaryota</taxon>
        <taxon>Metazoa</taxon>
        <taxon>Ecdysozoa</taxon>
        <taxon>Arthropoda</taxon>
        <taxon>Chelicerata</taxon>
        <taxon>Arachnida</taxon>
        <taxon>Araneae</taxon>
        <taxon>Araneomorphae</taxon>
        <taxon>Entelegynae</taxon>
        <taxon>Araneoidea</taxon>
        <taxon>Araneidae</taxon>
        <taxon>Araneus</taxon>
    </lineage>
</organism>
<sequence length="169" mass="19794">MFPYKIRSHQAILIKAVRQRFDFANKILTMIDNEGFDVGCIWFTDEAHFHLNVLVNKQNWRFWGSENPHLCEVKPLYSPKVTAWVAVFSRGIIGPFFMRETISSESYITILEQFVSTQLALEDRPRIEWFMQDGDRLHRLERRWIIPNLLAQASIFAPSDSLLLLSVGH</sequence>